<feature type="region of interest" description="Disordered" evidence="1">
    <location>
        <begin position="238"/>
        <end position="333"/>
    </location>
</feature>
<feature type="compositionally biased region" description="Low complexity" evidence="1">
    <location>
        <begin position="347"/>
        <end position="357"/>
    </location>
</feature>
<evidence type="ECO:0000313" key="4">
    <source>
        <dbReference type="Proteomes" id="UP001519460"/>
    </source>
</evidence>
<evidence type="ECO:0000256" key="1">
    <source>
        <dbReference type="SAM" id="MobiDB-lite"/>
    </source>
</evidence>
<feature type="compositionally biased region" description="Polar residues" evidence="1">
    <location>
        <begin position="539"/>
        <end position="551"/>
    </location>
</feature>
<reference evidence="3 4" key="1">
    <citation type="journal article" date="2023" name="Sci. Data">
        <title>Genome assembly of the Korean intertidal mud-creeper Batillaria attramentaria.</title>
        <authorList>
            <person name="Patra A.K."/>
            <person name="Ho P.T."/>
            <person name="Jun S."/>
            <person name="Lee S.J."/>
            <person name="Kim Y."/>
            <person name="Won Y.J."/>
        </authorList>
    </citation>
    <scope>NUCLEOTIDE SEQUENCE [LARGE SCALE GENOMIC DNA]</scope>
    <source>
        <strain evidence="3">Wonlab-2016</strain>
    </source>
</reference>
<proteinExistence type="predicted"/>
<sequence>CVCTVTSTENYTLTAVWREDDTSINVTSTATEDGETKACELTKVSASCSFPGKDRNLMMVLNSTAGSDDDTKKRMLVVAGGSGNISIHCPSQTKDSTSSTAIGETATYPTTPVTTVPETLASTTDQANTTTPPSSERDLSTSQDSVFNSTTLSSQPTEGSTDESPKPSVTGSTTPVSGGRADTTALGSTGSIAPAVDSAKASRASDESEDRDSGGKIRVVLIVIAGIVIAGFVVRSRRGRQHHKQLDRGEEGAVQRKDKRNGHKVDTSRDSLLDRHNYEEVSEDGLSGLSGPDSKSLHSKQQPNYPHMPDKGHSRQASGASSPHAAEQQRLEDADEDNYNKLNLQASARSQGAQAAPRPKPQPATNAAEDDDYMEIGGDDIYEAVDDDGTPLCPRRKRRSKSPREDYTDCVSSNDLADKGGRASTHVVFLGKQQQQPADVAPKASSSSPGSRKEQNKPEPPRSAPPSHVRHSKSAEDLAADRPEVTKPPSKHKQSNSVDLRKMQSDYQNAPFFTPGAQQTNPNAAASPGPPARDATTRKPFTTTKSLTDLNAHSDEPHYSNTSVPEADLRRQQPSGTTAASDSNPDSDDPSHVVLRPKSRAPKPSTEGPSLLDHLKETNPGLLAFQEAVRSSMEINDEELVMIDNVLYGTLPRDLSLPTTEL</sequence>
<feature type="compositionally biased region" description="Basic and acidic residues" evidence="1">
    <location>
        <begin position="244"/>
        <end position="256"/>
    </location>
</feature>
<feature type="region of interest" description="Disordered" evidence="1">
    <location>
        <begin position="347"/>
        <end position="612"/>
    </location>
</feature>
<keyword evidence="2" id="KW-0812">Transmembrane</keyword>
<keyword evidence="2" id="KW-0472">Membrane</keyword>
<evidence type="ECO:0000313" key="3">
    <source>
        <dbReference type="EMBL" id="KAK7480739.1"/>
    </source>
</evidence>
<name>A0ABD0K0A7_9CAEN</name>
<dbReference type="Proteomes" id="UP001519460">
    <property type="component" value="Unassembled WGS sequence"/>
</dbReference>
<organism evidence="3 4">
    <name type="scientific">Batillaria attramentaria</name>
    <dbReference type="NCBI Taxonomy" id="370345"/>
    <lineage>
        <taxon>Eukaryota</taxon>
        <taxon>Metazoa</taxon>
        <taxon>Spiralia</taxon>
        <taxon>Lophotrochozoa</taxon>
        <taxon>Mollusca</taxon>
        <taxon>Gastropoda</taxon>
        <taxon>Caenogastropoda</taxon>
        <taxon>Sorbeoconcha</taxon>
        <taxon>Cerithioidea</taxon>
        <taxon>Batillariidae</taxon>
        <taxon>Batillaria</taxon>
    </lineage>
</organism>
<feature type="compositionally biased region" description="Low complexity" evidence="1">
    <location>
        <begin position="104"/>
        <end position="119"/>
    </location>
</feature>
<feature type="compositionally biased region" description="Polar residues" evidence="1">
    <location>
        <begin position="120"/>
        <end position="159"/>
    </location>
</feature>
<feature type="compositionally biased region" description="Polar residues" evidence="1">
    <location>
        <begin position="89"/>
        <end position="102"/>
    </location>
</feature>
<feature type="compositionally biased region" description="Polar residues" evidence="1">
    <location>
        <begin position="167"/>
        <end position="176"/>
    </location>
</feature>
<feature type="compositionally biased region" description="Basic and acidic residues" evidence="1">
    <location>
        <begin position="473"/>
        <end position="485"/>
    </location>
</feature>
<feature type="transmembrane region" description="Helical" evidence="2">
    <location>
        <begin position="217"/>
        <end position="234"/>
    </location>
</feature>
<feature type="compositionally biased region" description="Basic and acidic residues" evidence="1">
    <location>
        <begin position="203"/>
        <end position="213"/>
    </location>
</feature>
<dbReference type="AlphaFoldDB" id="A0ABD0K0A7"/>
<keyword evidence="4" id="KW-1185">Reference proteome</keyword>
<keyword evidence="2" id="KW-1133">Transmembrane helix</keyword>
<protein>
    <recommendedName>
        <fullName evidence="5">Ig-like domain-containing protein</fullName>
    </recommendedName>
</protein>
<feature type="non-terminal residue" evidence="3">
    <location>
        <position position="1"/>
    </location>
</feature>
<feature type="compositionally biased region" description="Acidic residues" evidence="1">
    <location>
        <begin position="368"/>
        <end position="389"/>
    </location>
</feature>
<feature type="compositionally biased region" description="Basic and acidic residues" evidence="1">
    <location>
        <begin position="451"/>
        <end position="460"/>
    </location>
</feature>
<feature type="compositionally biased region" description="Basic and acidic residues" evidence="1">
    <location>
        <begin position="263"/>
        <end position="279"/>
    </location>
</feature>
<dbReference type="EMBL" id="JACVVK020000275">
    <property type="protein sequence ID" value="KAK7480739.1"/>
    <property type="molecule type" value="Genomic_DNA"/>
</dbReference>
<comment type="caution">
    <text evidence="3">The sequence shown here is derived from an EMBL/GenBank/DDBJ whole genome shotgun (WGS) entry which is preliminary data.</text>
</comment>
<evidence type="ECO:0008006" key="5">
    <source>
        <dbReference type="Google" id="ProtNLM"/>
    </source>
</evidence>
<evidence type="ECO:0000256" key="2">
    <source>
        <dbReference type="SAM" id="Phobius"/>
    </source>
</evidence>
<feature type="region of interest" description="Disordered" evidence="1">
    <location>
        <begin position="88"/>
        <end position="213"/>
    </location>
</feature>
<gene>
    <name evidence="3" type="ORF">BaRGS_00028000</name>
</gene>
<accession>A0ABD0K0A7</accession>